<reference evidence="2" key="1">
    <citation type="journal article" date="2021" name="PeerJ">
        <title>Extensive microbial diversity within the chicken gut microbiome revealed by metagenomics and culture.</title>
        <authorList>
            <person name="Gilroy R."/>
            <person name="Ravi A."/>
            <person name="Getino M."/>
            <person name="Pursley I."/>
            <person name="Horton D.L."/>
            <person name="Alikhan N.F."/>
            <person name="Baker D."/>
            <person name="Gharbi K."/>
            <person name="Hall N."/>
            <person name="Watson M."/>
            <person name="Adriaenssens E.M."/>
            <person name="Foster-Nyarko E."/>
            <person name="Jarju S."/>
            <person name="Secka A."/>
            <person name="Antonio M."/>
            <person name="Oren A."/>
            <person name="Chaudhuri R.R."/>
            <person name="La Ragione R."/>
            <person name="Hildebrand F."/>
            <person name="Pallen M.J."/>
        </authorList>
    </citation>
    <scope>NUCLEOTIDE SEQUENCE</scope>
    <source>
        <strain evidence="2">150</strain>
    </source>
</reference>
<organism evidence="2 3">
    <name type="scientific">Enterococcus aquimarinus</name>
    <dbReference type="NCBI Taxonomy" id="328396"/>
    <lineage>
        <taxon>Bacteria</taxon>
        <taxon>Bacillati</taxon>
        <taxon>Bacillota</taxon>
        <taxon>Bacilli</taxon>
        <taxon>Lactobacillales</taxon>
        <taxon>Enterococcaceae</taxon>
        <taxon>Enterococcus</taxon>
    </lineage>
</organism>
<gene>
    <name evidence="2" type="ORF">K8V42_06270</name>
</gene>
<dbReference type="InterPro" id="IPR007731">
    <property type="entry name" value="DUF669"/>
</dbReference>
<sequence length="275" mass="30128">MSMFTVDYKNAGDGQILPGMYEVFVSDYQISKSQKGNEVISLFYTVREDINQPFAGTKIQYDNFNVLQSSKWRLDLAAKSAGIPDGTQINSSTEWASLMVNRDLIVKVVMGSPNQQGNSYPEVKAFYPTQHPSQGRPAPILEKAYGQRNNSNGYQSNDPHRPADNNMNMHQPQYGGQAQYGGQSQYGGQASYGGQAQYGSANAPTGQQYDNHPASGYSQTPGAIPPIDQNNAMQQAANKIAQNGQQQNNVNTDNRSFANGGYQNTIDISDDDLPF</sequence>
<evidence type="ECO:0000313" key="2">
    <source>
        <dbReference type="EMBL" id="MCC9273879.1"/>
    </source>
</evidence>
<feature type="region of interest" description="Disordered" evidence="1">
    <location>
        <begin position="147"/>
        <end position="275"/>
    </location>
</feature>
<feature type="compositionally biased region" description="Polar residues" evidence="1">
    <location>
        <begin position="228"/>
        <end position="267"/>
    </location>
</feature>
<accession>A0A9E3ZUG9</accession>
<dbReference type="EMBL" id="JAJJVO010000094">
    <property type="protein sequence ID" value="MCC9273879.1"/>
    <property type="molecule type" value="Genomic_DNA"/>
</dbReference>
<dbReference type="Pfam" id="PF05037">
    <property type="entry name" value="DUF669"/>
    <property type="match status" value="1"/>
</dbReference>
<feature type="compositionally biased region" description="Polar residues" evidence="1">
    <location>
        <begin position="202"/>
        <end position="221"/>
    </location>
</feature>
<evidence type="ECO:0000256" key="1">
    <source>
        <dbReference type="SAM" id="MobiDB-lite"/>
    </source>
</evidence>
<name>A0A9E3ZUG9_9ENTE</name>
<feature type="compositionally biased region" description="Polar residues" evidence="1">
    <location>
        <begin position="147"/>
        <end position="157"/>
    </location>
</feature>
<feature type="compositionally biased region" description="Low complexity" evidence="1">
    <location>
        <begin position="173"/>
        <end position="201"/>
    </location>
</feature>
<comment type="caution">
    <text evidence="2">The sequence shown here is derived from an EMBL/GenBank/DDBJ whole genome shotgun (WGS) entry which is preliminary data.</text>
</comment>
<protein>
    <submittedName>
        <fullName evidence="2">DUF669 domain-containing protein</fullName>
    </submittedName>
</protein>
<dbReference type="AlphaFoldDB" id="A0A9E3ZUG9"/>
<evidence type="ECO:0000313" key="3">
    <source>
        <dbReference type="Proteomes" id="UP000813384"/>
    </source>
</evidence>
<proteinExistence type="predicted"/>
<reference evidence="2" key="2">
    <citation type="submission" date="2021-11" db="EMBL/GenBank/DDBJ databases">
        <authorList>
            <person name="Gilroy R."/>
        </authorList>
    </citation>
    <scope>NUCLEOTIDE SEQUENCE</scope>
    <source>
        <strain evidence="2">150</strain>
    </source>
</reference>
<dbReference type="Proteomes" id="UP000813384">
    <property type="component" value="Unassembled WGS sequence"/>
</dbReference>